<dbReference type="PANTHER" id="PTHR11645">
    <property type="entry name" value="PYRROLINE-5-CARBOXYLATE REDUCTASE"/>
    <property type="match status" value="1"/>
</dbReference>
<dbReference type="PROSITE" id="PS00521">
    <property type="entry name" value="P5CR"/>
    <property type="match status" value="1"/>
</dbReference>
<feature type="binding site" evidence="10">
    <location>
        <position position="54"/>
    </location>
    <ligand>
        <name>NADPH</name>
        <dbReference type="ChEBI" id="CHEBI:57783"/>
    </ligand>
</feature>
<dbReference type="AlphaFoldDB" id="A0A133V0C7"/>
<dbReference type="FunFam" id="1.10.3730.10:FF:000001">
    <property type="entry name" value="Pyrroline-5-carboxylate reductase"/>
    <property type="match status" value="1"/>
</dbReference>
<comment type="pathway">
    <text evidence="8 11">Amino-acid biosynthesis; L-proline biosynthesis; L-proline from L-glutamate 5-semialdehyde: step 1/1.</text>
</comment>
<proteinExistence type="inferred from homology"/>
<evidence type="ECO:0000256" key="11">
    <source>
        <dbReference type="RuleBase" id="RU003903"/>
    </source>
</evidence>
<evidence type="ECO:0000256" key="10">
    <source>
        <dbReference type="PIRSR" id="PIRSR000193-1"/>
    </source>
</evidence>
<dbReference type="Proteomes" id="UP000070520">
    <property type="component" value="Unassembled WGS sequence"/>
</dbReference>
<dbReference type="InterPro" id="IPR008927">
    <property type="entry name" value="6-PGluconate_DH-like_C_sf"/>
</dbReference>
<evidence type="ECO:0000259" key="13">
    <source>
        <dbReference type="Pfam" id="PF14748"/>
    </source>
</evidence>
<dbReference type="NCBIfam" id="TIGR00112">
    <property type="entry name" value="proC"/>
    <property type="match status" value="1"/>
</dbReference>
<evidence type="ECO:0000256" key="6">
    <source>
        <dbReference type="ARBA" id="ARBA00022857"/>
    </source>
</evidence>
<feature type="binding site" evidence="10">
    <location>
        <begin position="6"/>
        <end position="11"/>
    </location>
    <ligand>
        <name>NADP(+)</name>
        <dbReference type="ChEBI" id="CHEBI:58349"/>
    </ligand>
</feature>
<dbReference type="GO" id="GO:0004735">
    <property type="term" value="F:pyrroline-5-carboxylate reductase activity"/>
    <property type="evidence" value="ECO:0007669"/>
    <property type="project" value="UniProtKB-UniRule"/>
</dbReference>
<accession>A0A133V0C7</accession>
<dbReference type="GO" id="GO:0055129">
    <property type="term" value="P:L-proline biosynthetic process"/>
    <property type="evidence" value="ECO:0007669"/>
    <property type="project" value="UniProtKB-UniRule"/>
</dbReference>
<evidence type="ECO:0000313" key="15">
    <source>
        <dbReference type="Proteomes" id="UP000070520"/>
    </source>
</evidence>
<comment type="catalytic activity">
    <reaction evidence="8 11">
        <text>L-proline + NADP(+) = (S)-1-pyrroline-5-carboxylate + NADPH + 2 H(+)</text>
        <dbReference type="Rhea" id="RHEA:14109"/>
        <dbReference type="ChEBI" id="CHEBI:15378"/>
        <dbReference type="ChEBI" id="CHEBI:17388"/>
        <dbReference type="ChEBI" id="CHEBI:57783"/>
        <dbReference type="ChEBI" id="CHEBI:58349"/>
        <dbReference type="ChEBI" id="CHEBI:60039"/>
        <dbReference type="EC" id="1.5.1.2"/>
    </reaction>
</comment>
<dbReference type="UniPathway" id="UPA00098">
    <property type="reaction ID" value="UER00361"/>
</dbReference>
<dbReference type="FunFam" id="3.40.50.720:FF:000190">
    <property type="entry name" value="Pyrroline-5-carboxylate reductase"/>
    <property type="match status" value="1"/>
</dbReference>
<evidence type="ECO:0000256" key="1">
    <source>
        <dbReference type="ARBA" id="ARBA00004496"/>
    </source>
</evidence>
<dbReference type="InterPro" id="IPR000304">
    <property type="entry name" value="Pyrroline-COOH_reductase"/>
</dbReference>
<evidence type="ECO:0000256" key="4">
    <source>
        <dbReference type="ARBA" id="ARBA00022605"/>
    </source>
</evidence>
<keyword evidence="7 8" id="KW-0560">Oxidoreductase</keyword>
<sequence length="261" mass="27933">MKIGVIGCGNLGSSIIKGLLKSESLKPEAIIASDPDKEKLEELGKLGVKTTTDNQEATEESEVIIIAVKPSLVGKVLEELGVSKEKLIISVAAGVSTDFLERHTDARVIRVMPNICGRVAEMASCYTLGKFATKDDEKLVKDLLWVLGLTFKIDKELMDTVTGLSGSGPAFIFLVIQGLRDAGIDLGLSEDVALKLASQTVKGSGEMALNSGESLEELIDMVSSPKGTTIEGLKILEDQEVREAFEDAVRAAVKRSKELSK</sequence>
<dbReference type="InterPro" id="IPR028939">
    <property type="entry name" value="P5C_Rdtase_cat_N"/>
</dbReference>
<evidence type="ECO:0000259" key="12">
    <source>
        <dbReference type="Pfam" id="PF03807"/>
    </source>
</evidence>
<keyword evidence="15" id="KW-1185">Reference proteome</keyword>
<dbReference type="GO" id="GO:0005737">
    <property type="term" value="C:cytoplasm"/>
    <property type="evidence" value="ECO:0007669"/>
    <property type="project" value="UniProtKB-SubCell"/>
</dbReference>
<evidence type="ECO:0000256" key="8">
    <source>
        <dbReference type="HAMAP-Rule" id="MF_01925"/>
    </source>
</evidence>
<dbReference type="EMBL" id="LHXW01000020">
    <property type="protein sequence ID" value="KXA99898.1"/>
    <property type="molecule type" value="Genomic_DNA"/>
</dbReference>
<dbReference type="EC" id="1.5.1.2" evidence="8 9"/>
<comment type="subcellular location">
    <subcellularLocation>
        <location evidence="1 8">Cytoplasm</location>
    </subcellularLocation>
</comment>
<dbReference type="InterPro" id="IPR036291">
    <property type="entry name" value="NAD(P)-bd_dom_sf"/>
</dbReference>
<dbReference type="SUPFAM" id="SSF51735">
    <property type="entry name" value="NAD(P)-binding Rossmann-fold domains"/>
    <property type="match status" value="1"/>
</dbReference>
<name>A0A133V0C7_9EURY</name>
<evidence type="ECO:0000256" key="2">
    <source>
        <dbReference type="ARBA" id="ARBA00005525"/>
    </source>
</evidence>
<protein>
    <recommendedName>
        <fullName evidence="8 9">Pyrroline-5-carboxylate reductase</fullName>
        <shortName evidence="8">P5C reductase</shortName>
        <shortName evidence="8">P5CR</shortName>
        <ecNumber evidence="8 9">1.5.1.2</ecNumber>
    </recommendedName>
    <alternativeName>
        <fullName evidence="8">PCA reductase</fullName>
    </alternativeName>
</protein>
<dbReference type="Gene3D" id="3.40.50.720">
    <property type="entry name" value="NAD(P)-binding Rossmann-like Domain"/>
    <property type="match status" value="1"/>
</dbReference>
<dbReference type="InterPro" id="IPR053790">
    <property type="entry name" value="P5CR-like_CS"/>
</dbReference>
<dbReference type="HAMAP" id="MF_01925">
    <property type="entry name" value="P5C_reductase"/>
    <property type="match status" value="1"/>
</dbReference>
<comment type="caution">
    <text evidence="14">The sequence shown here is derived from an EMBL/GenBank/DDBJ whole genome shotgun (WGS) entry which is preliminary data.</text>
</comment>
<keyword evidence="6 8" id="KW-0521">NADP</keyword>
<feature type="domain" description="Pyrroline-5-carboxylate reductase dimerisation" evidence="13">
    <location>
        <begin position="156"/>
        <end position="259"/>
    </location>
</feature>
<evidence type="ECO:0000256" key="3">
    <source>
        <dbReference type="ARBA" id="ARBA00022490"/>
    </source>
</evidence>
<dbReference type="Pfam" id="PF03807">
    <property type="entry name" value="F420_oxidored"/>
    <property type="match status" value="1"/>
</dbReference>
<dbReference type="Pfam" id="PF14748">
    <property type="entry name" value="P5CR_dimer"/>
    <property type="match status" value="1"/>
</dbReference>
<keyword evidence="5 8" id="KW-0641">Proline biosynthesis</keyword>
<evidence type="ECO:0000313" key="14">
    <source>
        <dbReference type="EMBL" id="KXA99898.1"/>
    </source>
</evidence>
<dbReference type="PATRIC" id="fig|1698272.3.peg.268"/>
<gene>
    <name evidence="8" type="primary">proC</name>
    <name evidence="14" type="ORF">AKJ42_02270</name>
</gene>
<keyword evidence="3 8" id="KW-0963">Cytoplasm</keyword>
<dbReference type="SUPFAM" id="SSF48179">
    <property type="entry name" value="6-phosphogluconate dehydrogenase C-terminal domain-like"/>
    <property type="match status" value="1"/>
</dbReference>
<feature type="binding site" evidence="10">
    <location>
        <begin position="67"/>
        <end position="70"/>
    </location>
    <ligand>
        <name>NADP(+)</name>
        <dbReference type="ChEBI" id="CHEBI:58349"/>
    </ligand>
</feature>
<organism evidence="14 15">
    <name type="scientific">candidate division MSBL1 archaeon SCGC-AAA261C02</name>
    <dbReference type="NCBI Taxonomy" id="1698272"/>
    <lineage>
        <taxon>Archaea</taxon>
        <taxon>Methanobacteriati</taxon>
        <taxon>Methanobacteriota</taxon>
        <taxon>candidate division MSBL1</taxon>
    </lineage>
</organism>
<comment type="catalytic activity">
    <reaction evidence="8">
        <text>L-proline + NAD(+) = (S)-1-pyrroline-5-carboxylate + NADH + 2 H(+)</text>
        <dbReference type="Rhea" id="RHEA:14105"/>
        <dbReference type="ChEBI" id="CHEBI:15378"/>
        <dbReference type="ChEBI" id="CHEBI:17388"/>
        <dbReference type="ChEBI" id="CHEBI:57540"/>
        <dbReference type="ChEBI" id="CHEBI:57945"/>
        <dbReference type="ChEBI" id="CHEBI:60039"/>
        <dbReference type="EC" id="1.5.1.2"/>
    </reaction>
</comment>
<dbReference type="InterPro" id="IPR029036">
    <property type="entry name" value="P5CR_dimer"/>
</dbReference>
<evidence type="ECO:0000256" key="7">
    <source>
        <dbReference type="ARBA" id="ARBA00023002"/>
    </source>
</evidence>
<dbReference type="Gene3D" id="1.10.3730.10">
    <property type="entry name" value="ProC C-terminal domain-like"/>
    <property type="match status" value="1"/>
</dbReference>
<keyword evidence="4 8" id="KW-0028">Amino-acid biosynthesis</keyword>
<dbReference type="PIRSF" id="PIRSF000193">
    <property type="entry name" value="Pyrrol-5-carb_rd"/>
    <property type="match status" value="1"/>
</dbReference>
<dbReference type="PANTHER" id="PTHR11645:SF0">
    <property type="entry name" value="PYRROLINE-5-CARBOXYLATE REDUCTASE 3"/>
    <property type="match status" value="1"/>
</dbReference>
<evidence type="ECO:0000256" key="5">
    <source>
        <dbReference type="ARBA" id="ARBA00022650"/>
    </source>
</evidence>
<reference evidence="14 15" key="1">
    <citation type="journal article" date="2016" name="Sci. Rep.">
        <title>Metabolic traits of an uncultured archaeal lineage -MSBL1- from brine pools of the Red Sea.</title>
        <authorList>
            <person name="Mwirichia R."/>
            <person name="Alam I."/>
            <person name="Rashid M."/>
            <person name="Vinu M."/>
            <person name="Ba-Alawi W."/>
            <person name="Anthony Kamau A."/>
            <person name="Kamanda Ngugi D."/>
            <person name="Goker M."/>
            <person name="Klenk H.P."/>
            <person name="Bajic V."/>
            <person name="Stingl U."/>
        </authorList>
    </citation>
    <scope>NUCLEOTIDE SEQUENCE [LARGE SCALE GENOMIC DNA]</scope>
    <source>
        <strain evidence="14">SCGC-AAA261C02</strain>
    </source>
</reference>
<comment type="similarity">
    <text evidence="2 8 11">Belongs to the pyrroline-5-carboxylate reductase family.</text>
</comment>
<comment type="function">
    <text evidence="8">Catalyzes the reduction of 1-pyrroline-5-carboxylate (PCA) to L-proline.</text>
</comment>
<evidence type="ECO:0000256" key="9">
    <source>
        <dbReference type="NCBIfam" id="TIGR00112"/>
    </source>
</evidence>
<feature type="domain" description="Pyrroline-5-carboxylate reductase catalytic N-terminal" evidence="12">
    <location>
        <begin position="2"/>
        <end position="94"/>
    </location>
</feature>